<dbReference type="Gramene" id="Tc10v2_t014360.1">
    <property type="protein sequence ID" value="Tc10v2_p014360.1"/>
    <property type="gene ID" value="Tc10v2_g014360"/>
</dbReference>
<dbReference type="HOGENOM" id="CLU_037637_0_0_1"/>
<keyword evidence="8" id="KW-0804">Transcription</keyword>
<evidence type="ECO:0000313" key="14">
    <source>
        <dbReference type="Proteomes" id="UP000026915"/>
    </source>
</evidence>
<proteinExistence type="inferred from homology"/>
<dbReference type="PROSITE" id="PS51321">
    <property type="entry name" value="TFIIS_CENTRAL"/>
    <property type="match status" value="1"/>
</dbReference>
<keyword evidence="8" id="KW-0238">DNA-binding</keyword>
<dbReference type="SUPFAM" id="SSF57783">
    <property type="entry name" value="Zinc beta-ribbon"/>
    <property type="match status" value="1"/>
</dbReference>
<dbReference type="PANTHER" id="PTHR11477:SF0">
    <property type="entry name" value="IP08861P-RELATED"/>
    <property type="match status" value="1"/>
</dbReference>
<dbReference type="Pfam" id="PF01096">
    <property type="entry name" value="Zn_ribbon_TFIIS"/>
    <property type="match status" value="1"/>
</dbReference>
<dbReference type="KEGG" id="tcc:18587505"/>
<dbReference type="InterPro" id="IPR003617">
    <property type="entry name" value="TFIIS/CRSP70_N_sub"/>
</dbReference>
<dbReference type="GO" id="GO:0003677">
    <property type="term" value="F:DNA binding"/>
    <property type="evidence" value="ECO:0007669"/>
    <property type="project" value="UniProtKB-KW"/>
</dbReference>
<evidence type="ECO:0000256" key="9">
    <source>
        <dbReference type="SAM" id="MobiDB-lite"/>
    </source>
</evidence>
<keyword evidence="13" id="KW-0648">Protein biosynthesis</keyword>
<evidence type="ECO:0000259" key="11">
    <source>
        <dbReference type="PROSITE" id="PS51319"/>
    </source>
</evidence>
<reference evidence="13 14" key="1">
    <citation type="journal article" date="2013" name="Genome Biol.">
        <title>The genome sequence of the most widely cultivated cacao type and its use to identify candidate genes regulating pod color.</title>
        <authorList>
            <person name="Motamayor J.C."/>
            <person name="Mockaitis K."/>
            <person name="Schmutz J."/>
            <person name="Haiminen N."/>
            <person name="Iii D.L."/>
            <person name="Cornejo O."/>
            <person name="Findley S.D."/>
            <person name="Zheng P."/>
            <person name="Utro F."/>
            <person name="Royaert S."/>
            <person name="Saski C."/>
            <person name="Jenkins J."/>
            <person name="Podicheti R."/>
            <person name="Zhao M."/>
            <person name="Scheffler B.E."/>
            <person name="Stack J.C."/>
            <person name="Feltus F.A."/>
            <person name="Mustiga G.M."/>
            <person name="Amores F."/>
            <person name="Phillips W."/>
            <person name="Marelli J.P."/>
            <person name="May G.D."/>
            <person name="Shapiro H."/>
            <person name="Ma J."/>
            <person name="Bustamante C.D."/>
            <person name="Schnell R.J."/>
            <person name="Main D."/>
            <person name="Gilbert D."/>
            <person name="Parida L."/>
            <person name="Kuhn D.N."/>
        </authorList>
    </citation>
    <scope>NUCLEOTIDE SEQUENCE [LARGE SCALE GENOMIC DNA]</scope>
    <source>
        <strain evidence="14">cv. Matina 1-6</strain>
    </source>
</reference>
<dbReference type="STRING" id="3641.A0A061FSC5"/>
<evidence type="ECO:0000313" key="13">
    <source>
        <dbReference type="EMBL" id="EOY20185.1"/>
    </source>
</evidence>
<dbReference type="SUPFAM" id="SSF47676">
    <property type="entry name" value="Conserved domain common to transcription factors TFIIS, elongin A, CRSP70"/>
    <property type="match status" value="1"/>
</dbReference>
<dbReference type="SMART" id="SM00510">
    <property type="entry name" value="TFS2M"/>
    <property type="match status" value="1"/>
</dbReference>
<keyword evidence="4 8" id="KW-0862">Zinc</keyword>
<comment type="function">
    <text evidence="8">Necessary for efficient RNA polymerase II transcription elongation past template-encoded arresting sites.</text>
</comment>
<accession>A0A061FSC5</accession>
<dbReference type="EMBL" id="CM001888">
    <property type="protein sequence ID" value="EOY20185.1"/>
    <property type="molecule type" value="Genomic_DNA"/>
</dbReference>
<dbReference type="Gene3D" id="1.10.472.30">
    <property type="entry name" value="Transcription elongation factor S-II, central domain"/>
    <property type="match status" value="1"/>
</dbReference>
<dbReference type="OMA" id="MVKCNDE"/>
<dbReference type="OrthoDB" id="44867at2759"/>
<dbReference type="PROSITE" id="PS00466">
    <property type="entry name" value="ZF_TFIIS_1"/>
    <property type="match status" value="1"/>
</dbReference>
<feature type="domain" description="TFIIS N-terminal" evidence="11">
    <location>
        <begin position="16"/>
        <end position="93"/>
    </location>
</feature>
<dbReference type="SUPFAM" id="SSF46942">
    <property type="entry name" value="Elongation factor TFIIS domain 2"/>
    <property type="match status" value="1"/>
</dbReference>
<evidence type="ECO:0000256" key="3">
    <source>
        <dbReference type="ARBA" id="ARBA00022771"/>
    </source>
</evidence>
<evidence type="ECO:0000256" key="4">
    <source>
        <dbReference type="ARBA" id="ARBA00022833"/>
    </source>
</evidence>
<sequence length="347" mass="39184">MEKVKVKEKEVVELFEAAKKAADRAAALDGGASEESRCIDALSQLKDFPITYQLLVSTQVGKQLRCLTKHPRKKIQAFACDLLQIWKNLVIEKKNSDNNNGKLGSKSSVRAEPATAKLAYAKKVQKTQTNGTANPERVAEETNSVENKVENIIKEERQASSDAKAPPELSSMVKCNDELRDKVREQIYESLCKVVSEAGDDFLDEVNACDPIRVAVSVESAMFESWGKSNSAKKIRYRSTLFNMKDQNNPDFRRKILLGQVKPEKIVTMTTEEMASDRRKLENQQLKDKAIFNCQRMDALTATTDQFKCGRCGSRKTTYCQMQTRSADEPMTTYVTCTNCNNRWKFC</sequence>
<evidence type="ECO:0000256" key="2">
    <source>
        <dbReference type="ARBA" id="ARBA00022723"/>
    </source>
</evidence>
<dbReference type="SMART" id="SM00440">
    <property type="entry name" value="ZnF_C2C2"/>
    <property type="match status" value="1"/>
</dbReference>
<dbReference type="Gene3D" id="1.20.930.10">
    <property type="entry name" value="Conserved domain common to transcription factors TFIIS, elongin A, CRSP70"/>
    <property type="match status" value="1"/>
</dbReference>
<dbReference type="Gene3D" id="2.20.25.10">
    <property type="match status" value="1"/>
</dbReference>
<dbReference type="Pfam" id="PF07500">
    <property type="entry name" value="TFIIS_M"/>
    <property type="match status" value="1"/>
</dbReference>
<dbReference type="NCBIfam" id="TIGR01385">
    <property type="entry name" value="TFSII"/>
    <property type="match status" value="1"/>
</dbReference>
<evidence type="ECO:0000256" key="7">
    <source>
        <dbReference type="PROSITE-ProRule" id="PRU00649"/>
    </source>
</evidence>
<evidence type="ECO:0000256" key="6">
    <source>
        <dbReference type="PROSITE-ProRule" id="PRU00472"/>
    </source>
</evidence>
<evidence type="ECO:0000256" key="5">
    <source>
        <dbReference type="ARBA" id="ARBA00023242"/>
    </source>
</evidence>
<comment type="subcellular location">
    <subcellularLocation>
        <location evidence="1 7 8">Nucleus</location>
    </subcellularLocation>
</comment>
<feature type="domain" description="TFIIS central" evidence="12">
    <location>
        <begin position="179"/>
        <end position="302"/>
    </location>
</feature>
<dbReference type="PIRSF" id="PIRSF006704">
    <property type="entry name" value="TF_IIS"/>
    <property type="match status" value="1"/>
</dbReference>
<dbReference type="PROSITE" id="PS51319">
    <property type="entry name" value="TFIIS_N"/>
    <property type="match status" value="1"/>
</dbReference>
<comment type="similarity">
    <text evidence="8">Belongs to the TFS-II family.</text>
</comment>
<organism evidence="13 14">
    <name type="scientific">Theobroma cacao</name>
    <name type="common">Cacao</name>
    <name type="synonym">Cocoa</name>
    <dbReference type="NCBI Taxonomy" id="3641"/>
    <lineage>
        <taxon>Eukaryota</taxon>
        <taxon>Viridiplantae</taxon>
        <taxon>Streptophyta</taxon>
        <taxon>Embryophyta</taxon>
        <taxon>Tracheophyta</taxon>
        <taxon>Spermatophyta</taxon>
        <taxon>Magnoliopsida</taxon>
        <taxon>eudicotyledons</taxon>
        <taxon>Gunneridae</taxon>
        <taxon>Pentapetalae</taxon>
        <taxon>rosids</taxon>
        <taxon>malvids</taxon>
        <taxon>Malvales</taxon>
        <taxon>Malvaceae</taxon>
        <taxon>Byttnerioideae</taxon>
        <taxon>Theobroma</taxon>
    </lineage>
</organism>
<dbReference type="GO" id="GO:0003746">
    <property type="term" value="F:translation elongation factor activity"/>
    <property type="evidence" value="ECO:0007669"/>
    <property type="project" value="UniProtKB-KW"/>
</dbReference>
<dbReference type="InterPro" id="IPR035441">
    <property type="entry name" value="TFIIS/LEDGF_dom_sf"/>
</dbReference>
<dbReference type="SMR" id="A0A061FSC5"/>
<dbReference type="GO" id="GO:0008270">
    <property type="term" value="F:zinc ion binding"/>
    <property type="evidence" value="ECO:0007669"/>
    <property type="project" value="UniProtKB-UniRule"/>
</dbReference>
<dbReference type="SMART" id="SM00509">
    <property type="entry name" value="TFS2N"/>
    <property type="match status" value="1"/>
</dbReference>
<dbReference type="InterPro" id="IPR003618">
    <property type="entry name" value="TFIIS_cen_dom"/>
</dbReference>
<dbReference type="InterPro" id="IPR035100">
    <property type="entry name" value="TF_IIS-typ"/>
</dbReference>
<name>A0A061FSC5_THECC</name>
<keyword evidence="5 7" id="KW-0539">Nucleus</keyword>
<dbReference type="InterPro" id="IPR036575">
    <property type="entry name" value="TFIIS_cen_dom_sf"/>
</dbReference>
<keyword evidence="8" id="KW-0805">Transcription regulation</keyword>
<gene>
    <name evidence="13" type="ORF">TCM_045561</name>
</gene>
<dbReference type="InterPro" id="IPR001222">
    <property type="entry name" value="Znf_TFIIS"/>
</dbReference>
<dbReference type="InterPro" id="IPR006289">
    <property type="entry name" value="TFSII"/>
</dbReference>
<dbReference type="eggNOG" id="KOG1105">
    <property type="taxonomic scope" value="Eukaryota"/>
</dbReference>
<keyword evidence="2 8" id="KW-0479">Metal-binding</keyword>
<dbReference type="CDD" id="cd00183">
    <property type="entry name" value="TFIIS_I"/>
    <property type="match status" value="1"/>
</dbReference>
<dbReference type="GO" id="GO:0006357">
    <property type="term" value="P:regulation of transcription by RNA polymerase II"/>
    <property type="evidence" value="ECO:0000318"/>
    <property type="project" value="GO_Central"/>
</dbReference>
<feature type="region of interest" description="Disordered" evidence="9">
    <location>
        <begin position="125"/>
        <end position="145"/>
    </location>
</feature>
<protein>
    <recommendedName>
        <fullName evidence="8">Transcription elongation factor</fullName>
    </recommendedName>
</protein>
<dbReference type="PROSITE" id="PS51133">
    <property type="entry name" value="ZF_TFIIS_2"/>
    <property type="match status" value="1"/>
</dbReference>
<feature type="domain" description="TFIIS-type" evidence="10">
    <location>
        <begin position="305"/>
        <end position="345"/>
    </location>
</feature>
<evidence type="ECO:0000256" key="8">
    <source>
        <dbReference type="RuleBase" id="RU368078"/>
    </source>
</evidence>
<dbReference type="PANTHER" id="PTHR11477">
    <property type="entry name" value="TRANSCRIPTION FACTOR S-II ZINC FINGER DOMAIN-CONTAINING PROTEIN"/>
    <property type="match status" value="1"/>
</dbReference>
<dbReference type="GO" id="GO:0005634">
    <property type="term" value="C:nucleus"/>
    <property type="evidence" value="ECO:0000318"/>
    <property type="project" value="GO_Central"/>
</dbReference>
<evidence type="ECO:0000256" key="1">
    <source>
        <dbReference type="ARBA" id="ARBA00004123"/>
    </source>
</evidence>
<keyword evidence="13" id="KW-0251">Elongation factor</keyword>
<keyword evidence="3 6" id="KW-0863">Zinc-finger</keyword>
<dbReference type="InParanoid" id="A0A061FSC5"/>
<dbReference type="CDD" id="cd13749">
    <property type="entry name" value="Zn-ribbon_TFIIS"/>
    <property type="match status" value="1"/>
</dbReference>
<dbReference type="AlphaFoldDB" id="A0A061FSC5"/>
<dbReference type="Gramene" id="EOY20185">
    <property type="protein sequence ID" value="EOY20185"/>
    <property type="gene ID" value="TCM_045561"/>
</dbReference>
<dbReference type="Pfam" id="PF08711">
    <property type="entry name" value="Med26"/>
    <property type="match status" value="1"/>
</dbReference>
<dbReference type="Proteomes" id="UP000026915">
    <property type="component" value="Chromosome 10"/>
</dbReference>
<keyword evidence="14" id="KW-1185">Reference proteome</keyword>
<dbReference type="InterPro" id="IPR017923">
    <property type="entry name" value="TFIIS_N"/>
</dbReference>
<dbReference type="GO" id="GO:0006368">
    <property type="term" value="P:transcription elongation by RNA polymerase II"/>
    <property type="evidence" value="ECO:0007669"/>
    <property type="project" value="InterPro"/>
</dbReference>
<evidence type="ECO:0000259" key="10">
    <source>
        <dbReference type="PROSITE" id="PS51133"/>
    </source>
</evidence>
<evidence type="ECO:0000259" key="12">
    <source>
        <dbReference type="PROSITE" id="PS51321"/>
    </source>
</evidence>